<dbReference type="Proteomes" id="UP001305414">
    <property type="component" value="Unassembled WGS sequence"/>
</dbReference>
<dbReference type="GO" id="GO:0005634">
    <property type="term" value="C:nucleus"/>
    <property type="evidence" value="ECO:0007669"/>
    <property type="project" value="UniProtKB-ARBA"/>
</dbReference>
<feature type="region of interest" description="Disordered" evidence="6">
    <location>
        <begin position="41"/>
        <end position="82"/>
    </location>
</feature>
<dbReference type="PANTHER" id="PTHR19818:SF139">
    <property type="entry name" value="PAIR-RULE PROTEIN ODD-PAIRED"/>
    <property type="match status" value="1"/>
</dbReference>
<evidence type="ECO:0000256" key="1">
    <source>
        <dbReference type="ARBA" id="ARBA00022723"/>
    </source>
</evidence>
<dbReference type="SUPFAM" id="SSF57667">
    <property type="entry name" value="beta-beta-alpha zinc fingers"/>
    <property type="match status" value="1"/>
</dbReference>
<gene>
    <name evidence="8" type="ORF">RRF57_009869</name>
</gene>
<evidence type="ECO:0000256" key="4">
    <source>
        <dbReference type="ARBA" id="ARBA00022833"/>
    </source>
</evidence>
<evidence type="ECO:0000256" key="2">
    <source>
        <dbReference type="ARBA" id="ARBA00022737"/>
    </source>
</evidence>
<dbReference type="InterPro" id="IPR013087">
    <property type="entry name" value="Znf_C2H2_type"/>
</dbReference>
<protein>
    <recommendedName>
        <fullName evidence="7">C2H2-type domain-containing protein</fullName>
    </recommendedName>
</protein>
<keyword evidence="1" id="KW-0479">Metal-binding</keyword>
<dbReference type="SMART" id="SM00355">
    <property type="entry name" value="ZnF_C2H2"/>
    <property type="match status" value="3"/>
</dbReference>
<dbReference type="InterPro" id="IPR036236">
    <property type="entry name" value="Znf_C2H2_sf"/>
</dbReference>
<keyword evidence="4" id="KW-0862">Zinc</keyword>
<sequence length="259" mass="28206">MPATSRLSARRGSNRFGTPRYEAGRAVAIVDDAKAAIKAVARAVSEAESMESTDAGDSDQEMSEVADVDDEDTNEDTGSDDYNALYNYTYTSADDAKHESIEDWEEELYAATPRGISPGSAHDQSLSPSQSPTPTPAPEPTPTPTPTPVPPTPAHEPTPEPTQFVCRRCGKVFMKNSVLKRHVEDRHCGTRCYFPGCGSTTATEHALLIHLTVHQKEAVEQQGLDDTVCPWPGCGKTFSRYDTVLRCLKRHTLTAPRGI</sequence>
<name>A0AAN7UKC6_9PEZI</name>
<keyword evidence="2" id="KW-0677">Repeat</keyword>
<evidence type="ECO:0000313" key="9">
    <source>
        <dbReference type="Proteomes" id="UP001305414"/>
    </source>
</evidence>
<evidence type="ECO:0000313" key="8">
    <source>
        <dbReference type="EMBL" id="KAK5634155.1"/>
    </source>
</evidence>
<dbReference type="PROSITE" id="PS00028">
    <property type="entry name" value="ZINC_FINGER_C2H2_1"/>
    <property type="match status" value="1"/>
</dbReference>
<dbReference type="GO" id="GO:0045944">
    <property type="term" value="P:positive regulation of transcription by RNA polymerase II"/>
    <property type="evidence" value="ECO:0007669"/>
    <property type="project" value="UniProtKB-ARBA"/>
</dbReference>
<dbReference type="AlphaFoldDB" id="A0AAN7UKC6"/>
<dbReference type="EMBL" id="JAWHQM010000038">
    <property type="protein sequence ID" value="KAK5634155.1"/>
    <property type="molecule type" value="Genomic_DNA"/>
</dbReference>
<keyword evidence="9" id="KW-1185">Reference proteome</keyword>
<reference evidence="8 9" key="1">
    <citation type="submission" date="2023-10" db="EMBL/GenBank/DDBJ databases">
        <title>Draft genome sequence of Xylaria bambusicola isolate GMP-LS, the root and basal stem rot pathogen of sugarcane in Indonesia.</title>
        <authorList>
            <person name="Selvaraj P."/>
            <person name="Muralishankar V."/>
            <person name="Muruganantham S."/>
            <person name="Sp S."/>
            <person name="Haryani S."/>
            <person name="Lau K.J.X."/>
            <person name="Naqvi N.I."/>
        </authorList>
    </citation>
    <scope>NUCLEOTIDE SEQUENCE [LARGE SCALE GENOMIC DNA]</scope>
    <source>
        <strain evidence="8">GMP-LS</strain>
    </source>
</reference>
<comment type="caution">
    <text evidence="8">The sequence shown here is derived from an EMBL/GenBank/DDBJ whole genome shotgun (WGS) entry which is preliminary data.</text>
</comment>
<keyword evidence="3 5" id="KW-0863">Zinc-finger</keyword>
<accession>A0AAN7UKC6</accession>
<evidence type="ECO:0000256" key="6">
    <source>
        <dbReference type="SAM" id="MobiDB-lite"/>
    </source>
</evidence>
<organism evidence="8 9">
    <name type="scientific">Xylaria bambusicola</name>
    <dbReference type="NCBI Taxonomy" id="326684"/>
    <lineage>
        <taxon>Eukaryota</taxon>
        <taxon>Fungi</taxon>
        <taxon>Dikarya</taxon>
        <taxon>Ascomycota</taxon>
        <taxon>Pezizomycotina</taxon>
        <taxon>Sordariomycetes</taxon>
        <taxon>Xylariomycetidae</taxon>
        <taxon>Xylariales</taxon>
        <taxon>Xylariaceae</taxon>
        <taxon>Xylaria</taxon>
    </lineage>
</organism>
<feature type="region of interest" description="Disordered" evidence="6">
    <location>
        <begin position="113"/>
        <end position="161"/>
    </location>
</feature>
<dbReference type="GO" id="GO:0000978">
    <property type="term" value="F:RNA polymerase II cis-regulatory region sequence-specific DNA binding"/>
    <property type="evidence" value="ECO:0007669"/>
    <property type="project" value="TreeGrafter"/>
</dbReference>
<feature type="compositionally biased region" description="Pro residues" evidence="6">
    <location>
        <begin position="131"/>
        <end position="160"/>
    </location>
</feature>
<dbReference type="GO" id="GO:0008270">
    <property type="term" value="F:zinc ion binding"/>
    <property type="evidence" value="ECO:0007669"/>
    <property type="project" value="UniProtKB-KW"/>
</dbReference>
<dbReference type="InterPro" id="IPR050329">
    <property type="entry name" value="GLI_C2H2-zinc-finger"/>
</dbReference>
<evidence type="ECO:0000256" key="3">
    <source>
        <dbReference type="ARBA" id="ARBA00022771"/>
    </source>
</evidence>
<evidence type="ECO:0000256" key="5">
    <source>
        <dbReference type="PROSITE-ProRule" id="PRU00042"/>
    </source>
</evidence>
<dbReference type="PANTHER" id="PTHR19818">
    <property type="entry name" value="ZINC FINGER PROTEIN ZIC AND GLI"/>
    <property type="match status" value="1"/>
</dbReference>
<dbReference type="GO" id="GO:0000981">
    <property type="term" value="F:DNA-binding transcription factor activity, RNA polymerase II-specific"/>
    <property type="evidence" value="ECO:0007669"/>
    <property type="project" value="TreeGrafter"/>
</dbReference>
<evidence type="ECO:0000259" key="7">
    <source>
        <dbReference type="PROSITE" id="PS50157"/>
    </source>
</evidence>
<proteinExistence type="predicted"/>
<feature type="region of interest" description="Disordered" evidence="6">
    <location>
        <begin position="1"/>
        <end position="23"/>
    </location>
</feature>
<dbReference type="Gene3D" id="3.30.160.60">
    <property type="entry name" value="Classic Zinc Finger"/>
    <property type="match status" value="2"/>
</dbReference>
<feature type="compositionally biased region" description="Acidic residues" evidence="6">
    <location>
        <begin position="48"/>
        <end position="79"/>
    </location>
</feature>
<dbReference type="PROSITE" id="PS50157">
    <property type="entry name" value="ZINC_FINGER_C2H2_2"/>
    <property type="match status" value="1"/>
</dbReference>
<feature type="domain" description="C2H2-type" evidence="7">
    <location>
        <begin position="164"/>
        <end position="192"/>
    </location>
</feature>